<comment type="caution">
    <text evidence="1">The sequence shown here is derived from an EMBL/GenBank/DDBJ whole genome shotgun (WGS) entry which is preliminary data.</text>
</comment>
<reference evidence="1" key="1">
    <citation type="submission" date="2019-10" db="EMBL/GenBank/DDBJ databases">
        <authorList>
            <consortium name="DOE Joint Genome Institute"/>
            <person name="Kuo A."/>
            <person name="Miyauchi S."/>
            <person name="Kiss E."/>
            <person name="Drula E."/>
            <person name="Kohler A."/>
            <person name="Sanchez-Garcia M."/>
            <person name="Andreopoulos B."/>
            <person name="Barry K.W."/>
            <person name="Bonito G."/>
            <person name="Buee M."/>
            <person name="Carver A."/>
            <person name="Chen C."/>
            <person name="Cichocki N."/>
            <person name="Clum A."/>
            <person name="Culley D."/>
            <person name="Crous P.W."/>
            <person name="Fauchery L."/>
            <person name="Girlanda M."/>
            <person name="Hayes R."/>
            <person name="Keri Z."/>
            <person name="LaButti K."/>
            <person name="Lipzen A."/>
            <person name="Lombard V."/>
            <person name="Magnuson J."/>
            <person name="Maillard F."/>
            <person name="Morin E."/>
            <person name="Murat C."/>
            <person name="Nolan M."/>
            <person name="Ohm R."/>
            <person name="Pangilinan J."/>
            <person name="Pereira M."/>
            <person name="Perotto S."/>
            <person name="Peter M."/>
            <person name="Riley R."/>
            <person name="Sitrit Y."/>
            <person name="Stielow B."/>
            <person name="Szollosi G."/>
            <person name="Zifcakova L."/>
            <person name="Stursova M."/>
            <person name="Spatafora J.W."/>
            <person name="Tedersoo L."/>
            <person name="Vaario L.-M."/>
            <person name="Yamada A."/>
            <person name="Yan M."/>
            <person name="Wang P."/>
            <person name="Xu J."/>
            <person name="Bruns T."/>
            <person name="Baldrian P."/>
            <person name="Vilgalys R."/>
            <person name="Henrissat B."/>
            <person name="Grigoriev I.V."/>
            <person name="Hibbett D."/>
            <person name="Nagy L.G."/>
            <person name="Martin F.M."/>
        </authorList>
    </citation>
    <scope>NUCLEOTIDE SEQUENCE</scope>
    <source>
        <strain evidence="1">BED1</strain>
    </source>
</reference>
<protein>
    <submittedName>
        <fullName evidence="1">Uncharacterized protein</fullName>
    </submittedName>
</protein>
<sequence>MCGLPSTRGGDPSTWHSRENWQSVCWGYYDEDDDADWVNCDYENGPDLRRIEVGEVGLRQGGVLDIHETLFGRINPPPSDDADAVLAYRRKLVATVLLLFSAVGLVYEVACTDEERDITPYPFLLEGLSDSWVARGVRAACGFQLSGDAEAARRGQEERIREAAHQDYDYDD</sequence>
<organism evidence="1 2">
    <name type="scientific">Boletus edulis BED1</name>
    <dbReference type="NCBI Taxonomy" id="1328754"/>
    <lineage>
        <taxon>Eukaryota</taxon>
        <taxon>Fungi</taxon>
        <taxon>Dikarya</taxon>
        <taxon>Basidiomycota</taxon>
        <taxon>Agaricomycotina</taxon>
        <taxon>Agaricomycetes</taxon>
        <taxon>Agaricomycetidae</taxon>
        <taxon>Boletales</taxon>
        <taxon>Boletineae</taxon>
        <taxon>Boletaceae</taxon>
        <taxon>Boletoideae</taxon>
        <taxon>Boletus</taxon>
    </lineage>
</organism>
<gene>
    <name evidence="1" type="ORF">L210DRAFT_3544203</name>
</gene>
<proteinExistence type="predicted"/>
<evidence type="ECO:0000313" key="2">
    <source>
        <dbReference type="Proteomes" id="UP001194468"/>
    </source>
</evidence>
<dbReference type="Proteomes" id="UP001194468">
    <property type="component" value="Unassembled WGS sequence"/>
</dbReference>
<accession>A0AAD4BSV6</accession>
<reference evidence="1" key="2">
    <citation type="journal article" date="2020" name="Nat. Commun.">
        <title>Large-scale genome sequencing of mycorrhizal fungi provides insights into the early evolution of symbiotic traits.</title>
        <authorList>
            <person name="Miyauchi S."/>
            <person name="Kiss E."/>
            <person name="Kuo A."/>
            <person name="Drula E."/>
            <person name="Kohler A."/>
            <person name="Sanchez-Garcia M."/>
            <person name="Morin E."/>
            <person name="Andreopoulos B."/>
            <person name="Barry K.W."/>
            <person name="Bonito G."/>
            <person name="Buee M."/>
            <person name="Carver A."/>
            <person name="Chen C."/>
            <person name="Cichocki N."/>
            <person name="Clum A."/>
            <person name="Culley D."/>
            <person name="Crous P.W."/>
            <person name="Fauchery L."/>
            <person name="Girlanda M."/>
            <person name="Hayes R.D."/>
            <person name="Keri Z."/>
            <person name="LaButti K."/>
            <person name="Lipzen A."/>
            <person name="Lombard V."/>
            <person name="Magnuson J."/>
            <person name="Maillard F."/>
            <person name="Murat C."/>
            <person name="Nolan M."/>
            <person name="Ohm R.A."/>
            <person name="Pangilinan J."/>
            <person name="Pereira M.F."/>
            <person name="Perotto S."/>
            <person name="Peter M."/>
            <person name="Pfister S."/>
            <person name="Riley R."/>
            <person name="Sitrit Y."/>
            <person name="Stielow J.B."/>
            <person name="Szollosi G."/>
            <person name="Zifcakova L."/>
            <person name="Stursova M."/>
            <person name="Spatafora J.W."/>
            <person name="Tedersoo L."/>
            <person name="Vaario L.M."/>
            <person name="Yamada A."/>
            <person name="Yan M."/>
            <person name="Wang P."/>
            <person name="Xu J."/>
            <person name="Bruns T."/>
            <person name="Baldrian P."/>
            <person name="Vilgalys R."/>
            <person name="Dunand C."/>
            <person name="Henrissat B."/>
            <person name="Grigoriev I.V."/>
            <person name="Hibbett D."/>
            <person name="Nagy L.G."/>
            <person name="Martin F.M."/>
        </authorList>
    </citation>
    <scope>NUCLEOTIDE SEQUENCE</scope>
    <source>
        <strain evidence="1">BED1</strain>
    </source>
</reference>
<name>A0AAD4BSV6_BOLED</name>
<dbReference type="EMBL" id="WHUW01000016">
    <property type="protein sequence ID" value="KAF8438508.1"/>
    <property type="molecule type" value="Genomic_DNA"/>
</dbReference>
<keyword evidence="2" id="KW-1185">Reference proteome</keyword>
<dbReference type="AlphaFoldDB" id="A0AAD4BSV6"/>
<evidence type="ECO:0000313" key="1">
    <source>
        <dbReference type="EMBL" id="KAF8438508.1"/>
    </source>
</evidence>